<dbReference type="EnsemblMetazoa" id="MESCA008649-RA">
    <property type="protein sequence ID" value="MESCA008649-PA"/>
    <property type="gene ID" value="MESCA008649"/>
</dbReference>
<reference evidence="3" key="1">
    <citation type="submission" date="2013-02" db="EMBL/GenBank/DDBJ databases">
        <authorList>
            <person name="Hughes D."/>
        </authorList>
    </citation>
    <scope>NUCLEOTIDE SEQUENCE</scope>
    <source>
        <strain>Durham</strain>
        <strain evidence="3">NC isolate 2 -- Noor lab</strain>
    </source>
</reference>
<keyword evidence="3" id="KW-1185">Reference proteome</keyword>
<dbReference type="Proteomes" id="UP000015102">
    <property type="component" value="Unassembled WGS sequence"/>
</dbReference>
<accession>T1GXU2</accession>
<evidence type="ECO:0000313" key="3">
    <source>
        <dbReference type="Proteomes" id="UP000015102"/>
    </source>
</evidence>
<dbReference type="AlphaFoldDB" id="T1GXU2"/>
<evidence type="ECO:0000313" key="2">
    <source>
        <dbReference type="EnsemblMetazoa" id="MESCA008649-PA"/>
    </source>
</evidence>
<dbReference type="HOGENOM" id="CLU_2136299_0_0_1"/>
<protein>
    <submittedName>
        <fullName evidence="2">Uncharacterized protein</fullName>
    </submittedName>
</protein>
<dbReference type="EMBL" id="CAQQ02386536">
    <property type="status" value="NOT_ANNOTATED_CDS"/>
    <property type="molecule type" value="Genomic_DNA"/>
</dbReference>
<keyword evidence="1" id="KW-0732">Signal</keyword>
<sequence length="113" mass="13183">MSMKSIIILLLFLTRKLQGNDNLENCIRECEEGNVPVLDCRNLPDECRNFKDFENQMEDCKEICEKKVLETEMGNIRKVRITNLSYKMQVASCIFVPISLVSCKIMYILIRLT</sequence>
<name>T1GXU2_MEGSC</name>
<reference evidence="2" key="2">
    <citation type="submission" date="2015-06" db="UniProtKB">
        <authorList>
            <consortium name="EnsemblMetazoa"/>
        </authorList>
    </citation>
    <scope>IDENTIFICATION</scope>
</reference>
<organism evidence="2 3">
    <name type="scientific">Megaselia scalaris</name>
    <name type="common">Humpbacked fly</name>
    <name type="synonym">Phora scalaris</name>
    <dbReference type="NCBI Taxonomy" id="36166"/>
    <lineage>
        <taxon>Eukaryota</taxon>
        <taxon>Metazoa</taxon>
        <taxon>Ecdysozoa</taxon>
        <taxon>Arthropoda</taxon>
        <taxon>Hexapoda</taxon>
        <taxon>Insecta</taxon>
        <taxon>Pterygota</taxon>
        <taxon>Neoptera</taxon>
        <taxon>Endopterygota</taxon>
        <taxon>Diptera</taxon>
        <taxon>Brachycera</taxon>
        <taxon>Muscomorpha</taxon>
        <taxon>Platypezoidea</taxon>
        <taxon>Phoridae</taxon>
        <taxon>Megaseliini</taxon>
        <taxon>Megaselia</taxon>
    </lineage>
</organism>
<evidence type="ECO:0000256" key="1">
    <source>
        <dbReference type="SAM" id="SignalP"/>
    </source>
</evidence>
<proteinExistence type="predicted"/>
<feature type="signal peptide" evidence="1">
    <location>
        <begin position="1"/>
        <end position="19"/>
    </location>
</feature>
<feature type="chain" id="PRO_5004588591" evidence="1">
    <location>
        <begin position="20"/>
        <end position="113"/>
    </location>
</feature>